<comment type="catalytic activity">
    <reaction evidence="13">
        <text>L-alanyl-L-lysine(out) = L-alanyl-L-lysine(in)</text>
        <dbReference type="Rhea" id="RHEA:79415"/>
        <dbReference type="ChEBI" id="CHEBI:192470"/>
    </reaction>
</comment>
<evidence type="ECO:0000256" key="12">
    <source>
        <dbReference type="ARBA" id="ARBA00044912"/>
    </source>
</evidence>
<evidence type="ECO:0000256" key="9">
    <source>
        <dbReference type="ARBA" id="ARBA00044899"/>
    </source>
</evidence>
<dbReference type="InterPro" id="IPR020846">
    <property type="entry name" value="MFS_dom"/>
</dbReference>
<feature type="transmembrane region" description="Helical" evidence="19">
    <location>
        <begin position="96"/>
        <end position="119"/>
    </location>
</feature>
<dbReference type="InParanoid" id="A2EXH0"/>
<feature type="transmembrane region" description="Helical" evidence="19">
    <location>
        <begin position="224"/>
        <end position="250"/>
    </location>
</feature>
<feature type="transmembrane region" description="Helical" evidence="19">
    <location>
        <begin position="131"/>
        <end position="150"/>
    </location>
</feature>
<comment type="catalytic activity">
    <reaction evidence="5">
        <text>L-alpha-aminoacyl-L-histidine(out) = L-alpha-aminoacyl-L-histidine(in)</text>
        <dbReference type="Rhea" id="RHEA:79375"/>
        <dbReference type="ChEBI" id="CHEBI:229967"/>
    </reaction>
</comment>
<dbReference type="Pfam" id="PF07690">
    <property type="entry name" value="MFS_1"/>
    <property type="match status" value="1"/>
</dbReference>
<comment type="catalytic activity">
    <reaction evidence="14">
        <text>L-lysyl-glycine(out) = L-lysyl-glycine(in)</text>
        <dbReference type="Rhea" id="RHEA:79407"/>
        <dbReference type="ChEBI" id="CHEBI:191202"/>
    </reaction>
</comment>
<reference evidence="21" key="2">
    <citation type="journal article" date="2007" name="Science">
        <title>Draft genome sequence of the sexually transmitted pathogen Trichomonas vaginalis.</title>
        <authorList>
            <person name="Carlton J.M."/>
            <person name="Hirt R.P."/>
            <person name="Silva J.C."/>
            <person name="Delcher A.L."/>
            <person name="Schatz M."/>
            <person name="Zhao Q."/>
            <person name="Wortman J.R."/>
            <person name="Bidwell S.L."/>
            <person name="Alsmark U.C.M."/>
            <person name="Besteiro S."/>
            <person name="Sicheritz-Ponten T."/>
            <person name="Noel C.J."/>
            <person name="Dacks J.B."/>
            <person name="Foster P.G."/>
            <person name="Simillion C."/>
            <person name="Van de Peer Y."/>
            <person name="Miranda-Saavedra D."/>
            <person name="Barton G.J."/>
            <person name="Westrop G.D."/>
            <person name="Mueller S."/>
            <person name="Dessi D."/>
            <person name="Fiori P.L."/>
            <person name="Ren Q."/>
            <person name="Paulsen I."/>
            <person name="Zhang H."/>
            <person name="Bastida-Corcuera F.D."/>
            <person name="Simoes-Barbosa A."/>
            <person name="Brown M.T."/>
            <person name="Hayes R.D."/>
            <person name="Mukherjee M."/>
            <person name="Okumura C.Y."/>
            <person name="Schneider R."/>
            <person name="Smith A.J."/>
            <person name="Vanacova S."/>
            <person name="Villalvazo M."/>
            <person name="Haas B.J."/>
            <person name="Pertea M."/>
            <person name="Feldblyum T.V."/>
            <person name="Utterback T.R."/>
            <person name="Shu C.L."/>
            <person name="Osoegawa K."/>
            <person name="de Jong P.J."/>
            <person name="Hrdy I."/>
            <person name="Horvathova L."/>
            <person name="Zubacova Z."/>
            <person name="Dolezal P."/>
            <person name="Malik S.B."/>
            <person name="Logsdon J.M. Jr."/>
            <person name="Henze K."/>
            <person name="Gupta A."/>
            <person name="Wang C.C."/>
            <person name="Dunne R.L."/>
            <person name="Upcroft J.A."/>
            <person name="Upcroft P."/>
            <person name="White O."/>
            <person name="Salzberg S.L."/>
            <person name="Tang P."/>
            <person name="Chiu C.-H."/>
            <person name="Lee Y.-S."/>
            <person name="Embley T.M."/>
            <person name="Coombs G.H."/>
            <person name="Mottram J.C."/>
            <person name="Tachezy J."/>
            <person name="Fraser-Liggett C.M."/>
            <person name="Johnson P.J."/>
        </authorList>
    </citation>
    <scope>NUCLEOTIDE SEQUENCE [LARGE SCALE GENOMIC DNA]</scope>
    <source>
        <strain evidence="21">G3</strain>
    </source>
</reference>
<sequence length="423" mass="46133">MANDWNCQTADLVLFSSIFFYSYGIMQIFAGLLSDIMEPAFLIGGSQLICAVGSIICGLATKPAYGTIGRLLVGLGCGPVYVPICRCMANWFDLKWYPTLSGVLIVIGGLGGLLASRPLQMLTSALGWKNTFHLFGGITGVLSILCIIIVRGNPTTLGYKPVNLETSDTTSDETLKMKLVQLKDNILVILKKPGYFLISFYSLLANGPYYNTAALWGKQIIRDVFNYSAMDASNALITNSLGVIFAAIILPFTSDHLHSRKWVLFAISVLGGAVHLWAFIAGEKLQKWAVYTIFAIIGFTTLPATSVCYPLLREYFHVSVAGSAIGCANFVAFIFSGLYQSLSSAIVKSYGERAPNVYTVKGFKLGFWMLGMIYMFVGGLVAAILKDSEFISTKKRVNLELQKSLLGETSDIQSMDEMGTKII</sequence>
<comment type="subunit">
    <text evidence="18">Homodimer. Interacts with lysosomal protein GLMP (via lumenal domain); the interaction starts while both proteins are still in the endoplasmic reticulum and is required for stabilization of MFSD1 in lysosomes but has no direct effect on its targeting to lysosomes or transporter activity.</text>
</comment>
<dbReference type="SUPFAM" id="SSF103473">
    <property type="entry name" value="MFS general substrate transporter"/>
    <property type="match status" value="1"/>
</dbReference>
<dbReference type="InterPro" id="IPR052187">
    <property type="entry name" value="MFSD1"/>
</dbReference>
<dbReference type="GO" id="GO:0022857">
    <property type="term" value="F:transmembrane transporter activity"/>
    <property type="evidence" value="ECO:0007669"/>
    <property type="project" value="InterPro"/>
</dbReference>
<comment type="catalytic activity">
    <reaction evidence="8">
        <text>L-aspartyl-L-lysine(out) = L-aspartyl-L-lysine(in)</text>
        <dbReference type="Rhea" id="RHEA:79411"/>
        <dbReference type="ChEBI" id="CHEBI:229953"/>
    </reaction>
</comment>
<evidence type="ECO:0000256" key="19">
    <source>
        <dbReference type="SAM" id="Phobius"/>
    </source>
</evidence>
<comment type="subcellular location">
    <subcellularLocation>
        <location evidence="1">Membrane</location>
        <topology evidence="1">Multi-pass membrane protein</topology>
    </subcellularLocation>
</comment>
<evidence type="ECO:0000313" key="21">
    <source>
        <dbReference type="EMBL" id="EAY02660.1"/>
    </source>
</evidence>
<evidence type="ECO:0000256" key="17">
    <source>
        <dbReference type="ARBA" id="ARBA00045709"/>
    </source>
</evidence>
<organism evidence="21 22">
    <name type="scientific">Trichomonas vaginalis (strain ATCC PRA-98 / G3)</name>
    <dbReference type="NCBI Taxonomy" id="412133"/>
    <lineage>
        <taxon>Eukaryota</taxon>
        <taxon>Metamonada</taxon>
        <taxon>Parabasalia</taxon>
        <taxon>Trichomonadida</taxon>
        <taxon>Trichomonadidae</taxon>
        <taxon>Trichomonas</taxon>
    </lineage>
</organism>
<dbReference type="InterPro" id="IPR011701">
    <property type="entry name" value="MFS"/>
</dbReference>
<evidence type="ECO:0000256" key="13">
    <source>
        <dbReference type="ARBA" id="ARBA00044919"/>
    </source>
</evidence>
<keyword evidence="22" id="KW-1185">Reference proteome</keyword>
<evidence type="ECO:0000256" key="6">
    <source>
        <dbReference type="ARBA" id="ARBA00044891"/>
    </source>
</evidence>
<dbReference type="InterPro" id="IPR036259">
    <property type="entry name" value="MFS_trans_sf"/>
</dbReference>
<evidence type="ECO:0000256" key="5">
    <source>
        <dbReference type="ARBA" id="ARBA00044884"/>
    </source>
</evidence>
<evidence type="ECO:0000259" key="20">
    <source>
        <dbReference type="PROSITE" id="PS50850"/>
    </source>
</evidence>
<keyword evidence="19" id="KW-1133">Transmembrane helix</keyword>
<comment type="catalytic activity">
    <reaction evidence="12">
        <text>L-histidyl-L-alpha-amino acid(out) = L-histidyl-L-alpha-amino acid(in)</text>
        <dbReference type="Rhea" id="RHEA:79379"/>
        <dbReference type="ChEBI" id="CHEBI:229964"/>
    </reaction>
</comment>
<comment type="catalytic activity">
    <reaction evidence="7">
        <text>L-alpha-aminoacyl-L-lysine(out) = L-alpha-aminoacyl-L-lysine(in)</text>
        <dbReference type="Rhea" id="RHEA:79383"/>
        <dbReference type="ChEBI" id="CHEBI:229966"/>
    </reaction>
</comment>
<evidence type="ECO:0000256" key="8">
    <source>
        <dbReference type="ARBA" id="ARBA00044898"/>
    </source>
</evidence>
<keyword evidence="19" id="KW-0812">Transmembrane</keyword>
<comment type="catalytic activity">
    <reaction evidence="10">
        <text>L-lysyl-L-lysine(out) = L-lysyl-L-lysine(in)</text>
        <dbReference type="Rhea" id="RHEA:79403"/>
        <dbReference type="ChEBI" id="CHEBI:229956"/>
    </reaction>
</comment>
<comment type="catalytic activity">
    <reaction evidence="9">
        <text>L-arginyl-L-alpha-amino acid(out) = L-arginyl-L-alpha-amino acid(in)</text>
        <dbReference type="Rhea" id="RHEA:79371"/>
        <dbReference type="ChEBI" id="CHEBI:84315"/>
    </reaction>
</comment>
<evidence type="ECO:0000256" key="18">
    <source>
        <dbReference type="ARBA" id="ARBA00046376"/>
    </source>
</evidence>
<dbReference type="FunCoup" id="A2EXH0">
    <property type="interactions" value="235"/>
</dbReference>
<feature type="transmembrane region" description="Helical" evidence="19">
    <location>
        <begin position="40"/>
        <end position="61"/>
    </location>
</feature>
<dbReference type="PROSITE" id="PS50850">
    <property type="entry name" value="MFS"/>
    <property type="match status" value="1"/>
</dbReference>
<accession>A2EXH0</accession>
<comment type="catalytic activity">
    <reaction evidence="3">
        <text>L-histidyl-glycine(out) = L-histidyl-glycine(in)</text>
        <dbReference type="Rhea" id="RHEA:79395"/>
        <dbReference type="ChEBI" id="CHEBI:229957"/>
    </reaction>
</comment>
<keyword evidence="19" id="KW-0472">Membrane</keyword>
<dbReference type="EMBL" id="DS113529">
    <property type="protein sequence ID" value="EAY02660.1"/>
    <property type="molecule type" value="Genomic_DNA"/>
</dbReference>
<dbReference type="OrthoDB" id="2985014at2759"/>
<evidence type="ECO:0000256" key="10">
    <source>
        <dbReference type="ARBA" id="ARBA00044900"/>
    </source>
</evidence>
<reference evidence="21" key="1">
    <citation type="submission" date="2006-10" db="EMBL/GenBank/DDBJ databases">
        <authorList>
            <person name="Amadeo P."/>
            <person name="Zhao Q."/>
            <person name="Wortman J."/>
            <person name="Fraser-Liggett C."/>
            <person name="Carlton J."/>
        </authorList>
    </citation>
    <scope>NUCLEOTIDE SEQUENCE</scope>
    <source>
        <strain evidence="21">G3</strain>
    </source>
</reference>
<protein>
    <recommendedName>
        <fullName evidence="15">Lysosomal dipeptide transporter MFSD1</fullName>
    </recommendedName>
    <alternativeName>
        <fullName evidence="16">Major facilitator superfamily domain-containing protein 1</fullName>
    </alternativeName>
</protein>
<dbReference type="STRING" id="5722.A2EXH0"/>
<feature type="transmembrane region" description="Helical" evidence="19">
    <location>
        <begin position="12"/>
        <end position="33"/>
    </location>
</feature>
<comment type="catalytic activity">
    <reaction evidence="11">
        <text>L-arginyl-glycine(out) = L-arginyl-glycine(in)</text>
        <dbReference type="Rhea" id="RHEA:79391"/>
        <dbReference type="ChEBI" id="CHEBI:229955"/>
    </reaction>
</comment>
<feature type="transmembrane region" description="Helical" evidence="19">
    <location>
        <begin position="288"/>
        <end position="312"/>
    </location>
</feature>
<dbReference type="VEuPathDB" id="TrichDB:TVAG_253110"/>
<feature type="domain" description="Major facilitator superfamily (MFS) profile" evidence="20">
    <location>
        <begin position="1"/>
        <end position="389"/>
    </location>
</feature>
<dbReference type="RefSeq" id="XP_001314883.1">
    <property type="nucleotide sequence ID" value="XM_001314848.1"/>
</dbReference>
<comment type="catalytic activity">
    <reaction evidence="4">
        <text>L-alpha-aminoacyl-L-arginine(out) = L-alpha-aminoacyl-L-arginine(in)</text>
        <dbReference type="Rhea" id="RHEA:79367"/>
        <dbReference type="ChEBI" id="CHEBI:229968"/>
    </reaction>
</comment>
<dbReference type="AlphaFoldDB" id="A2EXH0"/>
<dbReference type="PANTHER" id="PTHR23512:SF11">
    <property type="entry name" value="MAJOR FACILITATOR SUPERFAMILY PROTEIN"/>
    <property type="match status" value="1"/>
</dbReference>
<evidence type="ECO:0000313" key="22">
    <source>
        <dbReference type="Proteomes" id="UP000001542"/>
    </source>
</evidence>
<comment type="catalytic activity">
    <reaction evidence="6">
        <text>L-lysyl-L-alpha-amino acid(out) = L-lysyl-L-alpha-amino acid(in)</text>
        <dbReference type="Rhea" id="RHEA:79387"/>
        <dbReference type="ChEBI" id="CHEBI:229965"/>
    </reaction>
</comment>
<feature type="transmembrane region" description="Helical" evidence="19">
    <location>
        <begin position="262"/>
        <end position="282"/>
    </location>
</feature>
<name>A2EXH0_TRIV3</name>
<feature type="transmembrane region" description="Helical" evidence="19">
    <location>
        <begin position="365"/>
        <end position="385"/>
    </location>
</feature>
<dbReference type="Gene3D" id="1.20.1250.20">
    <property type="entry name" value="MFS general substrate transporter like domains"/>
    <property type="match status" value="2"/>
</dbReference>
<dbReference type="VEuPathDB" id="TrichDB:TVAGG3_0193650"/>
<gene>
    <name evidence="21" type="ORF">TVAG_253110</name>
</gene>
<comment type="catalytic activity">
    <reaction evidence="2">
        <text>L-lysyl-L-alanine(out) = L-lysyl-L-alanine(in)</text>
        <dbReference type="Rhea" id="RHEA:79399"/>
        <dbReference type="ChEBI" id="CHEBI:229954"/>
    </reaction>
</comment>
<evidence type="ECO:0000256" key="2">
    <source>
        <dbReference type="ARBA" id="ARBA00044876"/>
    </source>
</evidence>
<evidence type="ECO:0000256" key="4">
    <source>
        <dbReference type="ARBA" id="ARBA00044881"/>
    </source>
</evidence>
<evidence type="ECO:0000256" key="7">
    <source>
        <dbReference type="ARBA" id="ARBA00044893"/>
    </source>
</evidence>
<dbReference type="Proteomes" id="UP000001542">
    <property type="component" value="Unassembled WGS sequence"/>
</dbReference>
<evidence type="ECO:0000256" key="15">
    <source>
        <dbReference type="ARBA" id="ARBA00044985"/>
    </source>
</evidence>
<evidence type="ECO:0000256" key="1">
    <source>
        <dbReference type="ARBA" id="ARBA00004141"/>
    </source>
</evidence>
<evidence type="ECO:0000256" key="16">
    <source>
        <dbReference type="ARBA" id="ARBA00045018"/>
    </source>
</evidence>
<proteinExistence type="predicted"/>
<dbReference type="KEGG" id="tva:4760500"/>
<dbReference type="GO" id="GO:0016020">
    <property type="term" value="C:membrane"/>
    <property type="evidence" value="ECO:0007669"/>
    <property type="project" value="UniProtKB-SubCell"/>
</dbReference>
<dbReference type="eggNOG" id="ENOG502T1TR">
    <property type="taxonomic scope" value="Eukaryota"/>
</dbReference>
<dbReference type="PANTHER" id="PTHR23512">
    <property type="entry name" value="MAJOR FACILITATOR SUPERFAMILY DOMAIN-CONTAINING PROTEIN 1"/>
    <property type="match status" value="1"/>
</dbReference>
<evidence type="ECO:0000256" key="3">
    <source>
        <dbReference type="ARBA" id="ARBA00044878"/>
    </source>
</evidence>
<evidence type="ECO:0000256" key="14">
    <source>
        <dbReference type="ARBA" id="ARBA00044924"/>
    </source>
</evidence>
<feature type="transmembrane region" description="Helical" evidence="19">
    <location>
        <begin position="319"/>
        <end position="339"/>
    </location>
</feature>
<comment type="function">
    <text evidence="17">Lysosomal dipeptide uniporter that selectively exports lysine, arginine or histidine-containing dipeptides with a net positive charge from the lysosome lumen into the cytosol. Could play a role in a specific type of protein O-glycosylation indirectly regulating macrophages migration and tissue invasion. Also essential for liver homeostasis.</text>
</comment>
<dbReference type="SMR" id="A2EXH0"/>
<evidence type="ECO:0000256" key="11">
    <source>
        <dbReference type="ARBA" id="ARBA00044903"/>
    </source>
</evidence>